<sequence length="119" mass="12703">MRLAVIIAAVVGLALGARATAARRQTSDPHIADFRTFGETGCFRDNQGIWTFTQSDLTGCKTFPDDLLVKSLFAADYNDGCGVFVYTDTACSVGDQSLGVGGCLNDYSTGLKSYIVKCE</sequence>
<evidence type="ECO:0000256" key="1">
    <source>
        <dbReference type="SAM" id="SignalP"/>
    </source>
</evidence>
<proteinExistence type="predicted"/>
<organism evidence="2 3">
    <name type="scientific">Phaeoacremonium minimum (strain UCR-PA7)</name>
    <name type="common">Esca disease fungus</name>
    <name type="synonym">Togninia minima</name>
    <dbReference type="NCBI Taxonomy" id="1286976"/>
    <lineage>
        <taxon>Eukaryota</taxon>
        <taxon>Fungi</taxon>
        <taxon>Dikarya</taxon>
        <taxon>Ascomycota</taxon>
        <taxon>Pezizomycotina</taxon>
        <taxon>Sordariomycetes</taxon>
        <taxon>Sordariomycetidae</taxon>
        <taxon>Togniniales</taxon>
        <taxon>Togniniaceae</taxon>
        <taxon>Phaeoacremonium</taxon>
    </lineage>
</organism>
<feature type="signal peptide" evidence="1">
    <location>
        <begin position="1"/>
        <end position="16"/>
    </location>
</feature>
<keyword evidence="1" id="KW-0732">Signal</keyword>
<keyword evidence="3" id="KW-1185">Reference proteome</keyword>
<dbReference type="OrthoDB" id="4691160at2759"/>
<dbReference type="EMBL" id="KB933272">
    <property type="protein sequence ID" value="EON97298.1"/>
    <property type="molecule type" value="Genomic_DNA"/>
</dbReference>
<dbReference type="Proteomes" id="UP000014074">
    <property type="component" value="Unassembled WGS sequence"/>
</dbReference>
<dbReference type="eggNOG" id="ENOG502T0MH">
    <property type="taxonomic scope" value="Eukaryota"/>
</dbReference>
<dbReference type="GeneID" id="19327979"/>
<name>R8BDB7_PHAM7</name>
<dbReference type="KEGG" id="tmn:UCRPA7_7239"/>
<dbReference type="AlphaFoldDB" id="R8BDB7"/>
<protein>
    <submittedName>
        <fullName evidence="2">Putative ec86 protein</fullName>
    </submittedName>
</protein>
<accession>R8BDB7</accession>
<evidence type="ECO:0000313" key="3">
    <source>
        <dbReference type="Proteomes" id="UP000014074"/>
    </source>
</evidence>
<evidence type="ECO:0000313" key="2">
    <source>
        <dbReference type="EMBL" id="EON97298.1"/>
    </source>
</evidence>
<reference evidence="3" key="1">
    <citation type="journal article" date="2013" name="Genome Announc.">
        <title>Draft genome sequence of the ascomycete Phaeoacremonium aleophilum strain UCR-PA7, a causal agent of the esca disease complex in grapevines.</title>
        <authorList>
            <person name="Blanco-Ulate B."/>
            <person name="Rolshausen P."/>
            <person name="Cantu D."/>
        </authorList>
    </citation>
    <scope>NUCLEOTIDE SEQUENCE [LARGE SCALE GENOMIC DNA]</scope>
    <source>
        <strain evidence="3">UCR-PA7</strain>
    </source>
</reference>
<feature type="chain" id="PRO_5004462655" evidence="1">
    <location>
        <begin position="17"/>
        <end position="119"/>
    </location>
</feature>
<dbReference type="HOGENOM" id="CLU_139303_1_1_1"/>
<gene>
    <name evidence="2" type="ORF">UCRPA7_7239</name>
</gene>
<dbReference type="RefSeq" id="XP_007917963.1">
    <property type="nucleotide sequence ID" value="XM_007919772.1"/>
</dbReference>